<dbReference type="EMBL" id="VLLE01000003">
    <property type="protein sequence ID" value="TWI83030.1"/>
    <property type="molecule type" value="Genomic_DNA"/>
</dbReference>
<feature type="signal peptide" evidence="1">
    <location>
        <begin position="1"/>
        <end position="25"/>
    </location>
</feature>
<sequence>MKKQVLLLFFSLCLISWGYSQNKAAATVSVECIADTDSIWISLQQSAFVKAGTLMVVAKAMNTGVVDTLYYPVIDTLNSFLVTVPENFQNDKIVLSTFYYPGLRQVTGILNNNKISSSLLMYVFGKNMPNYNKVIEVKEDKHFVLPKLVFENKATVFFNFVGTKRKQKPDISIDLLPKAKDYDSVTTAVFNFGANLFTSAEYDSLKRINQLPPNAVRVEGKGKELQQIIVTGTRKTKLEKYKEQFASGLYESIMEREFNFLDNDEILTYPDCINYLLTRMAGLSLSTDRSTGEQALFWRKEKVKAYFIDEMEVDFNQVQMLDVSTIAYMKFLPTLLAGSMNSGNGGAVVVYTRKGEFVRQGSFQNNYIFSIKGYTASDYILFSGGK</sequence>
<accession>A0A562SQH8</accession>
<organism evidence="2 3">
    <name type="scientific">Lacibacter cauensis</name>
    <dbReference type="NCBI Taxonomy" id="510947"/>
    <lineage>
        <taxon>Bacteria</taxon>
        <taxon>Pseudomonadati</taxon>
        <taxon>Bacteroidota</taxon>
        <taxon>Chitinophagia</taxon>
        <taxon>Chitinophagales</taxon>
        <taxon>Chitinophagaceae</taxon>
        <taxon>Lacibacter</taxon>
    </lineage>
</organism>
<dbReference type="Proteomes" id="UP000316167">
    <property type="component" value="Unassembled WGS sequence"/>
</dbReference>
<protein>
    <submittedName>
        <fullName evidence="2">Uncharacterized protein</fullName>
    </submittedName>
</protein>
<keyword evidence="3" id="KW-1185">Reference proteome</keyword>
<dbReference type="RefSeq" id="WP_144885117.1">
    <property type="nucleotide sequence ID" value="NZ_VLLE01000003.1"/>
</dbReference>
<evidence type="ECO:0000313" key="3">
    <source>
        <dbReference type="Proteomes" id="UP000316167"/>
    </source>
</evidence>
<dbReference type="AlphaFoldDB" id="A0A562SQH8"/>
<comment type="caution">
    <text evidence="2">The sequence shown here is derived from an EMBL/GenBank/DDBJ whole genome shotgun (WGS) entry which is preliminary data.</text>
</comment>
<proteinExistence type="predicted"/>
<feature type="chain" id="PRO_5021887694" evidence="1">
    <location>
        <begin position="26"/>
        <end position="386"/>
    </location>
</feature>
<keyword evidence="1" id="KW-0732">Signal</keyword>
<dbReference type="OrthoDB" id="679547at2"/>
<reference evidence="2 3" key="1">
    <citation type="journal article" date="2015" name="Stand. Genomic Sci.">
        <title>Genomic Encyclopedia of Bacterial and Archaeal Type Strains, Phase III: the genomes of soil and plant-associated and newly described type strains.</title>
        <authorList>
            <person name="Whitman W.B."/>
            <person name="Woyke T."/>
            <person name="Klenk H.P."/>
            <person name="Zhou Y."/>
            <person name="Lilburn T.G."/>
            <person name="Beck B.J."/>
            <person name="De Vos P."/>
            <person name="Vandamme P."/>
            <person name="Eisen J.A."/>
            <person name="Garrity G."/>
            <person name="Hugenholtz P."/>
            <person name="Kyrpides N.C."/>
        </authorList>
    </citation>
    <scope>NUCLEOTIDE SEQUENCE [LARGE SCALE GENOMIC DNA]</scope>
    <source>
        <strain evidence="2 3">CGMCC 1.7271</strain>
    </source>
</reference>
<gene>
    <name evidence="2" type="ORF">IQ13_1136</name>
</gene>
<evidence type="ECO:0000313" key="2">
    <source>
        <dbReference type="EMBL" id="TWI83030.1"/>
    </source>
</evidence>
<evidence type="ECO:0000256" key="1">
    <source>
        <dbReference type="SAM" id="SignalP"/>
    </source>
</evidence>
<name>A0A562SQH8_9BACT</name>